<sequence length="61" mass="7231">MANDWVYFAGLYDSKFEAYCAVMWVEADERIRGTAAPEEVQVYQTRKGKYGVRFRRRRAFA</sequence>
<name>A0A917K1B5_9BACL</name>
<dbReference type="AlphaFoldDB" id="A0A917K1B5"/>
<dbReference type="Proteomes" id="UP000637695">
    <property type="component" value="Unassembled WGS sequence"/>
</dbReference>
<keyword evidence="2" id="KW-1185">Reference proteome</keyword>
<reference evidence="1" key="1">
    <citation type="journal article" date="2014" name="Int. J. Syst. Evol. Microbiol.">
        <title>Complete genome sequence of Corynebacterium casei LMG S-19264T (=DSM 44701T), isolated from a smear-ripened cheese.</title>
        <authorList>
            <consortium name="US DOE Joint Genome Institute (JGI-PGF)"/>
            <person name="Walter F."/>
            <person name="Albersmeier A."/>
            <person name="Kalinowski J."/>
            <person name="Ruckert C."/>
        </authorList>
    </citation>
    <scope>NUCLEOTIDE SEQUENCE</scope>
    <source>
        <strain evidence="1">JCM 18487</strain>
    </source>
</reference>
<evidence type="ECO:0000313" key="1">
    <source>
        <dbReference type="EMBL" id="GGI96995.1"/>
    </source>
</evidence>
<dbReference type="RefSeq" id="WP_188880762.1">
    <property type="nucleotide sequence ID" value="NZ_BMOY01000003.1"/>
</dbReference>
<proteinExistence type="predicted"/>
<gene>
    <name evidence="1" type="ORF">GCM10010885_03220</name>
</gene>
<organism evidence="1 2">
    <name type="scientific">Alicyclobacillus cellulosilyticus</name>
    <dbReference type="NCBI Taxonomy" id="1003997"/>
    <lineage>
        <taxon>Bacteria</taxon>
        <taxon>Bacillati</taxon>
        <taxon>Bacillota</taxon>
        <taxon>Bacilli</taxon>
        <taxon>Bacillales</taxon>
        <taxon>Alicyclobacillaceae</taxon>
        <taxon>Alicyclobacillus</taxon>
    </lineage>
</organism>
<protein>
    <submittedName>
        <fullName evidence="1">Uncharacterized protein</fullName>
    </submittedName>
</protein>
<comment type="caution">
    <text evidence="1">The sequence shown here is derived from an EMBL/GenBank/DDBJ whole genome shotgun (WGS) entry which is preliminary data.</text>
</comment>
<reference evidence="1" key="2">
    <citation type="submission" date="2020-09" db="EMBL/GenBank/DDBJ databases">
        <authorList>
            <person name="Sun Q."/>
            <person name="Ohkuma M."/>
        </authorList>
    </citation>
    <scope>NUCLEOTIDE SEQUENCE</scope>
    <source>
        <strain evidence="1">JCM 18487</strain>
    </source>
</reference>
<dbReference type="EMBL" id="BMOY01000003">
    <property type="protein sequence ID" value="GGI96995.1"/>
    <property type="molecule type" value="Genomic_DNA"/>
</dbReference>
<accession>A0A917K1B5</accession>
<evidence type="ECO:0000313" key="2">
    <source>
        <dbReference type="Proteomes" id="UP000637695"/>
    </source>
</evidence>